<evidence type="ECO:0000256" key="7">
    <source>
        <dbReference type="SAM" id="MobiDB-lite"/>
    </source>
</evidence>
<evidence type="ECO:0000256" key="2">
    <source>
        <dbReference type="ARBA" id="ARBA00022741"/>
    </source>
</evidence>
<comment type="caution">
    <text evidence="10">The sequence shown here is derived from an EMBL/GenBank/DDBJ whole genome shotgun (WGS) entry which is preliminary data.</text>
</comment>
<dbReference type="Proteomes" id="UP000220102">
    <property type="component" value="Unassembled WGS sequence"/>
</dbReference>
<dbReference type="InterPro" id="IPR025669">
    <property type="entry name" value="AAA_dom"/>
</dbReference>
<evidence type="ECO:0000259" key="9">
    <source>
        <dbReference type="Pfam" id="PF13614"/>
    </source>
</evidence>
<keyword evidence="8" id="KW-0812">Transmembrane</keyword>
<keyword evidence="6" id="KW-0175">Coiled coil</keyword>
<feature type="transmembrane region" description="Helical" evidence="8">
    <location>
        <begin position="48"/>
        <end position="65"/>
    </location>
</feature>
<proteinExistence type="predicted"/>
<dbReference type="InterPro" id="IPR005702">
    <property type="entry name" value="Wzc-like_C"/>
</dbReference>
<feature type="coiled-coil region" evidence="6">
    <location>
        <begin position="202"/>
        <end position="405"/>
    </location>
</feature>
<dbReference type="InterPro" id="IPR027417">
    <property type="entry name" value="P-loop_NTPase"/>
</dbReference>
<accession>A0A2A8CW79</accession>
<keyword evidence="4" id="KW-0067">ATP-binding</keyword>
<keyword evidence="2" id="KW-0547">Nucleotide-binding</keyword>
<name>A0A2A8CW79_9BACT</name>
<dbReference type="SUPFAM" id="SSF52540">
    <property type="entry name" value="P-loop containing nucleoside triphosphate hydrolases"/>
    <property type="match status" value="1"/>
</dbReference>
<feature type="domain" description="AAA" evidence="9">
    <location>
        <begin position="590"/>
        <end position="766"/>
    </location>
</feature>
<protein>
    <recommendedName>
        <fullName evidence="9">AAA domain-containing protein</fullName>
    </recommendedName>
</protein>
<evidence type="ECO:0000256" key="4">
    <source>
        <dbReference type="ARBA" id="ARBA00022840"/>
    </source>
</evidence>
<evidence type="ECO:0000256" key="8">
    <source>
        <dbReference type="SAM" id="Phobius"/>
    </source>
</evidence>
<keyword evidence="11" id="KW-1185">Reference proteome</keyword>
<evidence type="ECO:0000256" key="5">
    <source>
        <dbReference type="ARBA" id="ARBA00023137"/>
    </source>
</evidence>
<dbReference type="OrthoDB" id="9794577at2"/>
<evidence type="ECO:0000256" key="1">
    <source>
        <dbReference type="ARBA" id="ARBA00022679"/>
    </source>
</evidence>
<keyword evidence="5" id="KW-0829">Tyrosine-protein kinase</keyword>
<dbReference type="AlphaFoldDB" id="A0A2A8CW79"/>
<keyword evidence="8" id="KW-1133">Transmembrane helix</keyword>
<reference evidence="10 11" key="1">
    <citation type="submission" date="2017-10" db="EMBL/GenBank/DDBJ databases">
        <title>Draft genome of Longibacter Salinarum.</title>
        <authorList>
            <person name="Goh K.M."/>
            <person name="Shamsir M.S."/>
            <person name="Lim S.W."/>
        </authorList>
    </citation>
    <scope>NUCLEOTIDE SEQUENCE [LARGE SCALE GENOMIC DNA]</scope>
    <source>
        <strain evidence="10 11">KCTC 52045</strain>
    </source>
</reference>
<keyword evidence="1" id="KW-0808">Transferase</keyword>
<evidence type="ECO:0000313" key="11">
    <source>
        <dbReference type="Proteomes" id="UP000220102"/>
    </source>
</evidence>
<dbReference type="PANTHER" id="PTHR32309">
    <property type="entry name" value="TYROSINE-PROTEIN KINASE"/>
    <property type="match status" value="1"/>
</dbReference>
<dbReference type="PANTHER" id="PTHR32309:SF31">
    <property type="entry name" value="CAPSULAR EXOPOLYSACCHARIDE FAMILY"/>
    <property type="match status" value="1"/>
</dbReference>
<evidence type="ECO:0000256" key="3">
    <source>
        <dbReference type="ARBA" id="ARBA00022777"/>
    </source>
</evidence>
<evidence type="ECO:0000313" key="10">
    <source>
        <dbReference type="EMBL" id="PEN12952.1"/>
    </source>
</evidence>
<keyword evidence="8" id="KW-0472">Membrane</keyword>
<organism evidence="10 11">
    <name type="scientific">Longibacter salinarum</name>
    <dbReference type="NCBI Taxonomy" id="1850348"/>
    <lineage>
        <taxon>Bacteria</taxon>
        <taxon>Pseudomonadati</taxon>
        <taxon>Rhodothermota</taxon>
        <taxon>Rhodothermia</taxon>
        <taxon>Rhodothermales</taxon>
        <taxon>Salisaetaceae</taxon>
        <taxon>Longibacter</taxon>
    </lineage>
</organism>
<dbReference type="Pfam" id="PF13614">
    <property type="entry name" value="AAA_31"/>
    <property type="match status" value="1"/>
</dbReference>
<dbReference type="Gene3D" id="3.40.50.300">
    <property type="entry name" value="P-loop containing nucleotide triphosphate hydrolases"/>
    <property type="match status" value="1"/>
</dbReference>
<gene>
    <name evidence="10" type="ORF">CRI94_13210</name>
</gene>
<keyword evidence="3" id="KW-0418">Kinase</keyword>
<dbReference type="EMBL" id="PDEQ01000006">
    <property type="protein sequence ID" value="PEN12952.1"/>
    <property type="molecule type" value="Genomic_DNA"/>
</dbReference>
<evidence type="ECO:0000256" key="6">
    <source>
        <dbReference type="SAM" id="Coils"/>
    </source>
</evidence>
<dbReference type="InterPro" id="IPR050445">
    <property type="entry name" value="Bact_polysacc_biosynth/exp"/>
</dbReference>
<dbReference type="CDD" id="cd05387">
    <property type="entry name" value="BY-kinase"/>
    <property type="match status" value="1"/>
</dbReference>
<sequence length="841" mass="93375">MKPYGMPPNNTSGAERSDSLYPMQSSTKPRQASDQIFRFVRLAWRGKWVILGLTMLVAVSTYAYYGRLDKVYRSSAVFLLRQENAKTLSEEINLMAEDGQDVEREIYYLNESDVFLRHVAERIRDQADDPDSSLVLSGWSTSGGTSLAELASRLRSRIRVTQGSRDVESIRVVATGGSPDEAVVLANTLVETYFDHLQRTQSARARATRQFLEQQRGELERELQLVEDSLSEHIRERGPEKLATETEESSAFMGNMSRISEEISSLEEQRGELELKINMEQALLDSARSRYKRLRPDVADRAASTTSSELEQTQEAILNLRNRLEMVEENNDAQSATVQKHLREGRTRLANLEAKAKRLADRYVRESLETDVVESSGEGGELTGMVDLQRQIMTRETRLSQLRARTSKLEGKIAERKRTLSSLGPDRTLTRLERRKETLQELFLTLSKSLQKAQVAENSSPEQAQVIRWASPVLQPIRPDVSRNVGLALCLGLILSFGLVLVYDKIDDVIERPEDVERSDEKLFGTVPEWDSDFIIQGVAEVEDAPSLNGARSNGRHKKRPGIVSPYCVASEAYRHVATNIRLGLPSSVQTIVVTSPGPGDGKTTMTANLGPAFSEAGCRTLLIDLDLRKPSLHRAFGENVKPGVTDFLGRGRELEITDVTGLRDPGTWNEMSEEGPSVDDFSAGDGASTGDAYPGRLGLVTAGNTVPQPGLLLHEQRIRKLVDRVENDWDLVIIDTPPARLFDDAHRISNSADVVLLVASADQTSARAFSDVKDRFHTLGSDVVVGVLNRYSASASPFYGYGQTYAYGGQSAAYSAYGRGPETPPVTARLRRRLRTLIKG</sequence>
<feature type="region of interest" description="Disordered" evidence="7">
    <location>
        <begin position="1"/>
        <end position="27"/>
    </location>
</feature>